<dbReference type="AlphaFoldDB" id="C9SNJ9"/>
<dbReference type="STRING" id="526221.C9SNJ9"/>
<reference evidence="6" key="1">
    <citation type="journal article" date="2011" name="PLoS Pathog.">
        <title>Comparative genomics yields insights into niche adaptation of plant vascular wilt pathogens.</title>
        <authorList>
            <person name="Klosterman S.J."/>
            <person name="Subbarao K.V."/>
            <person name="Kang S."/>
            <person name="Veronese P."/>
            <person name="Gold S.E."/>
            <person name="Thomma B.P.H.J."/>
            <person name="Chen Z."/>
            <person name="Henrissat B."/>
            <person name="Lee Y.-H."/>
            <person name="Park J."/>
            <person name="Garcia-Pedrajas M.D."/>
            <person name="Barbara D.J."/>
            <person name="Anchieta A."/>
            <person name="de Jonge R."/>
            <person name="Santhanam P."/>
            <person name="Maruthachalam K."/>
            <person name="Atallah Z."/>
            <person name="Amyotte S.G."/>
            <person name="Paz Z."/>
            <person name="Inderbitzin P."/>
            <person name="Hayes R.J."/>
            <person name="Heiman D.I."/>
            <person name="Young S."/>
            <person name="Zeng Q."/>
            <person name="Engels R."/>
            <person name="Galagan J."/>
            <person name="Cuomo C.A."/>
            <person name="Dobinson K.F."/>
            <person name="Ma L.-J."/>
        </authorList>
    </citation>
    <scope>NUCLEOTIDE SEQUENCE [LARGE SCALE GENOMIC DNA]</scope>
    <source>
        <strain evidence="6">VaMs.102 / ATCC MYA-4576 / FGSC 10136</strain>
    </source>
</reference>
<evidence type="ECO:0000313" key="6">
    <source>
        <dbReference type="Proteomes" id="UP000008698"/>
    </source>
</evidence>
<sequence length="452" mass="48045">MDRTGIVLLALAAVIVTCGPLCCVIFAKIRRHRKSHPGLRQLANARNQLTAVGGCSNSLGAERLAGSGWGTLGDRSTTTASGIGVGVGVGTDGVLVESRTPQGANSSCGLPSGRTAWSRIVYLAVWSSRPNDLLDWGESPRRQKTCQAAGDQTGDAFNPICLGSLSSSDTNFDVRSSPNSPHLTRLPTTVKRKTGWRATSTAQFSGAGSKCDAAPEIVQEDKYSGNADESTSIAGKTHFVPAATGLATSLSPTRLETTMLATASAEHTVPWSQAGSAEENRLGRRREDDDITAAPPSPLSPKRVTRGNCTEAKGRDSRPVLSAMPDDTGLAKEGGARQGPLLQPDHSPSLLTNDNNQSLWPSFAFCGLTAKNRERSLENEILVLRGCRHSFHARCLTSWFLQDGFNCPLCRTPFWMQPDAMARGGAAALRTRAFHMAGACSVKREQANCTTP</sequence>
<dbReference type="SUPFAM" id="SSF57850">
    <property type="entry name" value="RING/U-box"/>
    <property type="match status" value="1"/>
</dbReference>
<dbReference type="InterPro" id="IPR013083">
    <property type="entry name" value="Znf_RING/FYVE/PHD"/>
</dbReference>
<dbReference type="HOGENOM" id="CLU_702487_0_0_1"/>
<feature type="compositionally biased region" description="Basic and acidic residues" evidence="2">
    <location>
        <begin position="278"/>
        <end position="288"/>
    </location>
</feature>
<protein>
    <submittedName>
        <fullName evidence="5">Predicted protein</fullName>
    </submittedName>
</protein>
<dbReference type="GeneID" id="9536185"/>
<feature type="domain" description="RING-type" evidence="4">
    <location>
        <begin position="366"/>
        <end position="411"/>
    </location>
</feature>
<keyword evidence="1" id="KW-0862">Zinc</keyword>
<dbReference type="PROSITE" id="PS50089">
    <property type="entry name" value="ZF_RING_2"/>
    <property type="match status" value="1"/>
</dbReference>
<organism evidence="6">
    <name type="scientific">Verticillium alfalfae (strain VaMs.102 / ATCC MYA-4576 / FGSC 10136)</name>
    <name type="common">Verticillium wilt of alfalfa</name>
    <name type="synonym">Verticillium albo-atrum</name>
    <dbReference type="NCBI Taxonomy" id="526221"/>
    <lineage>
        <taxon>Eukaryota</taxon>
        <taxon>Fungi</taxon>
        <taxon>Dikarya</taxon>
        <taxon>Ascomycota</taxon>
        <taxon>Pezizomycotina</taxon>
        <taxon>Sordariomycetes</taxon>
        <taxon>Hypocreomycetidae</taxon>
        <taxon>Glomerellales</taxon>
        <taxon>Plectosphaerellaceae</taxon>
        <taxon>Verticillium</taxon>
    </lineage>
</organism>
<dbReference type="OrthoDB" id="8062037at2759"/>
<feature type="transmembrane region" description="Helical" evidence="3">
    <location>
        <begin position="6"/>
        <end position="27"/>
    </location>
</feature>
<dbReference type="GO" id="GO:0008270">
    <property type="term" value="F:zinc ion binding"/>
    <property type="evidence" value="ECO:0007669"/>
    <property type="project" value="UniProtKB-KW"/>
</dbReference>
<dbReference type="Pfam" id="PF13639">
    <property type="entry name" value="zf-RING_2"/>
    <property type="match status" value="1"/>
</dbReference>
<dbReference type="KEGG" id="val:VDBG_06474"/>
<keyword evidence="3" id="KW-0812">Transmembrane</keyword>
<evidence type="ECO:0000256" key="1">
    <source>
        <dbReference type="PROSITE-ProRule" id="PRU00175"/>
    </source>
</evidence>
<evidence type="ECO:0000256" key="3">
    <source>
        <dbReference type="SAM" id="Phobius"/>
    </source>
</evidence>
<dbReference type="Proteomes" id="UP000008698">
    <property type="component" value="Unassembled WGS sequence"/>
</dbReference>
<gene>
    <name evidence="5" type="ORF">VDBG_06474</name>
</gene>
<keyword evidence="6" id="KW-1185">Reference proteome</keyword>
<accession>C9SNJ9</accession>
<keyword evidence="3" id="KW-0472">Membrane</keyword>
<proteinExistence type="predicted"/>
<evidence type="ECO:0000259" key="4">
    <source>
        <dbReference type="PROSITE" id="PS50089"/>
    </source>
</evidence>
<dbReference type="eggNOG" id="ENOG502SDNG">
    <property type="taxonomic scope" value="Eukaryota"/>
</dbReference>
<feature type="region of interest" description="Disordered" evidence="2">
    <location>
        <begin position="264"/>
        <end position="353"/>
    </location>
</feature>
<dbReference type="Gene3D" id="3.30.40.10">
    <property type="entry name" value="Zinc/RING finger domain, C3HC4 (zinc finger)"/>
    <property type="match status" value="1"/>
</dbReference>
<evidence type="ECO:0000313" key="5">
    <source>
        <dbReference type="EMBL" id="EEY20364.1"/>
    </source>
</evidence>
<evidence type="ECO:0000256" key="2">
    <source>
        <dbReference type="SAM" id="MobiDB-lite"/>
    </source>
</evidence>
<name>C9SNJ9_VERA1</name>
<keyword evidence="1" id="KW-0863">Zinc-finger</keyword>
<dbReference type="InterPro" id="IPR001841">
    <property type="entry name" value="Znf_RING"/>
</dbReference>
<keyword evidence="1" id="KW-0479">Metal-binding</keyword>
<keyword evidence="3" id="KW-1133">Transmembrane helix</keyword>
<dbReference type="RefSeq" id="XP_003002912.1">
    <property type="nucleotide sequence ID" value="XM_003002866.1"/>
</dbReference>
<dbReference type="EMBL" id="DS985221">
    <property type="protein sequence ID" value="EEY20364.1"/>
    <property type="molecule type" value="Genomic_DNA"/>
</dbReference>